<dbReference type="GO" id="GO:1990023">
    <property type="term" value="C:mitotic spindle midzone"/>
    <property type="evidence" value="ECO:0007669"/>
    <property type="project" value="TreeGrafter"/>
</dbReference>
<evidence type="ECO:0000313" key="3">
    <source>
        <dbReference type="Proteomes" id="UP000094112"/>
    </source>
</evidence>
<keyword evidence="3" id="KW-1185">Reference proteome</keyword>
<feature type="compositionally biased region" description="Polar residues" evidence="1">
    <location>
        <begin position="728"/>
        <end position="746"/>
    </location>
</feature>
<evidence type="ECO:0000313" key="2">
    <source>
        <dbReference type="EMBL" id="ODQ62125.1"/>
    </source>
</evidence>
<name>A0A1E3P9N1_WICAA</name>
<organism evidence="2 3">
    <name type="scientific">Wickerhamomyces anomalus (strain ATCC 58044 / CBS 1984 / NCYC 433 / NRRL Y-366-8)</name>
    <name type="common">Yeast</name>
    <name type="synonym">Hansenula anomala</name>
    <dbReference type="NCBI Taxonomy" id="683960"/>
    <lineage>
        <taxon>Eukaryota</taxon>
        <taxon>Fungi</taxon>
        <taxon>Dikarya</taxon>
        <taxon>Ascomycota</taxon>
        <taxon>Saccharomycotina</taxon>
        <taxon>Saccharomycetes</taxon>
        <taxon>Phaffomycetales</taxon>
        <taxon>Wickerhamomycetaceae</taxon>
        <taxon>Wickerhamomyces</taxon>
    </lineage>
</organism>
<dbReference type="GO" id="GO:0008017">
    <property type="term" value="F:microtubule binding"/>
    <property type="evidence" value="ECO:0007669"/>
    <property type="project" value="InterPro"/>
</dbReference>
<sequence length="801" mass="91666">MENNCFTNRMNEESISSGRLNLISSPVKISLLGTNTKQDTTPIQMESTISQAEGKENFAMISTQFSSLVQQLSKIYTEIGYSKSDVSKNEKKLFSSVSNTLDQFLNDSINFKDSLIKENGEIIQNLKIILNILDDQTGSRTIPDLYIRNLILKPSQENSTLLSIRKSLEMAITHVSKKYQEIMLKYLAQCLGLNKLLERLENHNFKEIQIPNLDNSISICNVFESATSPSEIYEMISADPKTFFENESLKDLSIRKFESISDQIKIHEQFLKERINFLKEKSNEILGLWETLAIDYTVDYASLSDQVIFHAKSDADVESLTVGASVVNQFDQILGELKELYETRFQQKQKYQVQCEELWVKLNEDETQIAHFKQSNQSLSIQSIDNYSRELQRLLELKKLLLKDLILDARNTIETLWDKLLYSTGERDKFTAFHQETFDDDLLTLHESEIEILNKKYESYKPILESVQQFKDLMSDKKKLEESSKDSSRLLQRNSHKILMEEEKIRKKLARQLPKIVSSLKLKLSEFEKDYGTSFSFLDTELMSELEEQEQSLESKNSRRVVSGGSTAPTRSSSRAPTRPTTRAPSRQPSRQPSRMTSRATSRVTSPTKPVPATTNPRYPPPTQGIRKPAVPTFKRPTLGTKPSIQTSQSCLLPKLSSPPKDTKLNIMPDMIKDHTRAGIRRTPIRAIPSFQRSTSSFQPRLSRLDEQVSGSPKARRTRLSPLKESTRSNLPVLSKGSNNIVTSPLKSLKKDGYSSEEKEHKAMDLISSDDEEDNDTYSRWRREQLQKLNKPSINLSQDTF</sequence>
<evidence type="ECO:0000256" key="1">
    <source>
        <dbReference type="SAM" id="MobiDB-lite"/>
    </source>
</evidence>
<proteinExistence type="predicted"/>
<dbReference type="EMBL" id="KV454208">
    <property type="protein sequence ID" value="ODQ62125.1"/>
    <property type="molecule type" value="Genomic_DNA"/>
</dbReference>
<evidence type="ECO:0008006" key="4">
    <source>
        <dbReference type="Google" id="ProtNLM"/>
    </source>
</evidence>
<gene>
    <name evidence="2" type="ORF">WICANDRAFT_82235</name>
</gene>
<dbReference type="STRING" id="683960.A0A1E3P9N1"/>
<dbReference type="OrthoDB" id="642895at2759"/>
<feature type="compositionally biased region" description="Basic and acidic residues" evidence="1">
    <location>
        <begin position="749"/>
        <end position="764"/>
    </location>
</feature>
<dbReference type="Proteomes" id="UP000094112">
    <property type="component" value="Unassembled WGS sequence"/>
</dbReference>
<feature type="compositionally biased region" description="Polar residues" evidence="1">
    <location>
        <begin position="564"/>
        <end position="617"/>
    </location>
</feature>
<dbReference type="GeneID" id="30202603"/>
<dbReference type="PANTHER" id="PTHR19321">
    <property type="entry name" value="PROTEIN REGULATOR OF CYTOKINESIS 1 PRC1-RELATED"/>
    <property type="match status" value="1"/>
</dbReference>
<dbReference type="Pfam" id="PF03999">
    <property type="entry name" value="MAP65_ASE1"/>
    <property type="match status" value="1"/>
</dbReference>
<feature type="region of interest" description="Disordered" evidence="1">
    <location>
        <begin position="546"/>
        <end position="667"/>
    </location>
</feature>
<protein>
    <recommendedName>
        <fullName evidence="4">Anaphase spindle elongation protein</fullName>
    </recommendedName>
</protein>
<dbReference type="GO" id="GO:0051256">
    <property type="term" value="P:mitotic spindle midzone assembly"/>
    <property type="evidence" value="ECO:0007669"/>
    <property type="project" value="TreeGrafter"/>
</dbReference>
<dbReference type="GO" id="GO:0005737">
    <property type="term" value="C:cytoplasm"/>
    <property type="evidence" value="ECO:0007669"/>
    <property type="project" value="TreeGrafter"/>
</dbReference>
<accession>A0A1E3P9N1</accession>
<feature type="region of interest" description="Disordered" evidence="1">
    <location>
        <begin position="692"/>
        <end position="778"/>
    </location>
</feature>
<dbReference type="PANTHER" id="PTHR19321:SF41">
    <property type="entry name" value="FASCETTO-RELATED"/>
    <property type="match status" value="1"/>
</dbReference>
<dbReference type="AlphaFoldDB" id="A0A1E3P9N1"/>
<dbReference type="Gene3D" id="1.20.58.1520">
    <property type="match status" value="1"/>
</dbReference>
<feature type="compositionally biased region" description="Polar residues" evidence="1">
    <location>
        <begin position="641"/>
        <end position="651"/>
    </location>
</feature>
<dbReference type="InterPro" id="IPR007145">
    <property type="entry name" value="MAP65_Ase1_PRC1"/>
</dbReference>
<reference evidence="2 3" key="1">
    <citation type="journal article" date="2016" name="Proc. Natl. Acad. Sci. U.S.A.">
        <title>Comparative genomics of biotechnologically important yeasts.</title>
        <authorList>
            <person name="Riley R."/>
            <person name="Haridas S."/>
            <person name="Wolfe K.H."/>
            <person name="Lopes M.R."/>
            <person name="Hittinger C.T."/>
            <person name="Goeker M."/>
            <person name="Salamov A.A."/>
            <person name="Wisecaver J.H."/>
            <person name="Long T.M."/>
            <person name="Calvey C.H."/>
            <person name="Aerts A.L."/>
            <person name="Barry K.W."/>
            <person name="Choi C."/>
            <person name="Clum A."/>
            <person name="Coughlan A.Y."/>
            <person name="Deshpande S."/>
            <person name="Douglass A.P."/>
            <person name="Hanson S.J."/>
            <person name="Klenk H.-P."/>
            <person name="LaButti K.M."/>
            <person name="Lapidus A."/>
            <person name="Lindquist E.A."/>
            <person name="Lipzen A.M."/>
            <person name="Meier-Kolthoff J.P."/>
            <person name="Ohm R.A."/>
            <person name="Otillar R.P."/>
            <person name="Pangilinan J.L."/>
            <person name="Peng Y."/>
            <person name="Rokas A."/>
            <person name="Rosa C.A."/>
            <person name="Scheuner C."/>
            <person name="Sibirny A.A."/>
            <person name="Slot J.C."/>
            <person name="Stielow J.B."/>
            <person name="Sun H."/>
            <person name="Kurtzman C.P."/>
            <person name="Blackwell M."/>
            <person name="Grigoriev I.V."/>
            <person name="Jeffries T.W."/>
        </authorList>
    </citation>
    <scope>NUCLEOTIDE SEQUENCE [LARGE SCALE GENOMIC DNA]</scope>
    <source>
        <strain evidence="3">ATCC 58044 / CBS 1984 / NCYC 433 / NRRL Y-366-8</strain>
    </source>
</reference>
<dbReference type="RefSeq" id="XP_019041332.1">
    <property type="nucleotide sequence ID" value="XM_019185357.1"/>
</dbReference>